<sequence>MRNFWNYFRFCTLIFKDFPLIPQLKKSKKICPQESRINRLFIEFLNLYKKLFLLTENTTASILKAVVTPYIDKGAKKKEGKA</sequence>
<dbReference type="AlphaFoldDB" id="F2NV04"/>
<reference evidence="1 2" key="1">
    <citation type="journal article" date="2011" name="Stand. Genomic Sci.">
        <title>Complete genome sequence of Treponema succinifaciens type strain (6091).</title>
        <authorList>
            <person name="Han C."/>
            <person name="Gronow S."/>
            <person name="Teshima H."/>
            <person name="Lapidus A."/>
            <person name="Nolan M."/>
            <person name="Lucas S."/>
            <person name="Hammon N."/>
            <person name="Deshpande S."/>
            <person name="Cheng J.F."/>
            <person name="Zeytun A."/>
            <person name="Tapia R."/>
            <person name="Goodwin L."/>
            <person name="Pitluck S."/>
            <person name="Liolios K."/>
            <person name="Pagani I."/>
            <person name="Ivanova N."/>
            <person name="Mavromatis K."/>
            <person name="Mikhailova N."/>
            <person name="Huntemann M."/>
            <person name="Pati A."/>
            <person name="Chen A."/>
            <person name="Palaniappan K."/>
            <person name="Land M."/>
            <person name="Hauser L."/>
            <person name="Brambilla E.M."/>
            <person name="Rohde M."/>
            <person name="Goker M."/>
            <person name="Woyke T."/>
            <person name="Bristow J."/>
            <person name="Eisen J.A."/>
            <person name="Markowitz V."/>
            <person name="Hugenholtz P."/>
            <person name="Kyrpides N.C."/>
            <person name="Klenk H.P."/>
            <person name="Detter J.C."/>
        </authorList>
    </citation>
    <scope>NUCLEOTIDE SEQUENCE [LARGE SCALE GENOMIC DNA]</scope>
    <source>
        <strain evidence="2">ATCC 33096 / DSM 2489 / 6091</strain>
    </source>
</reference>
<dbReference type="EMBL" id="CP002631">
    <property type="protein sequence ID" value="AEB13108.1"/>
    <property type="molecule type" value="Genomic_DNA"/>
</dbReference>
<name>F2NV04_TRES6</name>
<organism evidence="1 2">
    <name type="scientific">Treponema succinifaciens (strain ATCC 33096 / DSM 2489 / 6091)</name>
    <dbReference type="NCBI Taxonomy" id="869209"/>
    <lineage>
        <taxon>Bacteria</taxon>
        <taxon>Pseudomonadati</taxon>
        <taxon>Spirochaetota</taxon>
        <taxon>Spirochaetia</taxon>
        <taxon>Spirochaetales</taxon>
        <taxon>Treponemataceae</taxon>
        <taxon>Treponema</taxon>
    </lineage>
</organism>
<keyword evidence="2" id="KW-1185">Reference proteome</keyword>
<dbReference type="Proteomes" id="UP000006852">
    <property type="component" value="Chromosome"/>
</dbReference>
<dbReference type="HOGENOM" id="CLU_2557298_0_0_12"/>
<protein>
    <submittedName>
        <fullName evidence="1">Uncharacterized protein</fullName>
    </submittedName>
</protein>
<dbReference type="KEGG" id="tsu:Tresu_0142"/>
<proteinExistence type="predicted"/>
<evidence type="ECO:0000313" key="2">
    <source>
        <dbReference type="Proteomes" id="UP000006852"/>
    </source>
</evidence>
<gene>
    <name evidence="1" type="ordered locus">Tresu_0142</name>
</gene>
<evidence type="ECO:0000313" key="1">
    <source>
        <dbReference type="EMBL" id="AEB13108.1"/>
    </source>
</evidence>
<accession>F2NV04</accession>
<reference evidence="2" key="2">
    <citation type="submission" date="2011-04" db="EMBL/GenBank/DDBJ databases">
        <title>The complete genome of chromosome of Treponema succinifaciens DSM 2489.</title>
        <authorList>
            <person name="Lucas S."/>
            <person name="Copeland A."/>
            <person name="Lapidus A."/>
            <person name="Bruce D."/>
            <person name="Goodwin L."/>
            <person name="Pitluck S."/>
            <person name="Peters L."/>
            <person name="Kyrpides N."/>
            <person name="Mavromatis K."/>
            <person name="Ivanova N."/>
            <person name="Ovchinnikova G."/>
            <person name="Teshima H."/>
            <person name="Detter J.C."/>
            <person name="Tapia R."/>
            <person name="Han C."/>
            <person name="Land M."/>
            <person name="Hauser L."/>
            <person name="Markowitz V."/>
            <person name="Cheng J.-F."/>
            <person name="Hugenholtz P."/>
            <person name="Woyke T."/>
            <person name="Wu D."/>
            <person name="Gronow S."/>
            <person name="Wellnitz S."/>
            <person name="Brambilla E."/>
            <person name="Klenk H.-P."/>
            <person name="Eisen J.A."/>
        </authorList>
    </citation>
    <scope>NUCLEOTIDE SEQUENCE [LARGE SCALE GENOMIC DNA]</scope>
    <source>
        <strain evidence="2">ATCC 33096 / DSM 2489 / 6091</strain>
    </source>
</reference>
<dbReference type="STRING" id="869209.Tresu_0142"/>